<keyword evidence="10" id="KW-1185">Reference proteome</keyword>
<reference evidence="9" key="1">
    <citation type="submission" date="2020-11" db="EMBL/GenBank/DDBJ databases">
        <authorList>
            <person name="Tran Van P."/>
        </authorList>
    </citation>
    <scope>NUCLEOTIDE SEQUENCE</scope>
</reference>
<evidence type="ECO:0000256" key="8">
    <source>
        <dbReference type="SAM" id="MobiDB-lite"/>
    </source>
</evidence>
<evidence type="ECO:0000256" key="1">
    <source>
        <dbReference type="ARBA" id="ARBA00004604"/>
    </source>
</evidence>
<comment type="subunit">
    <text evidence="6">Associates with 90S and pre-40S pre-ribosomal particles.</text>
</comment>
<dbReference type="OrthoDB" id="448446at2759"/>
<dbReference type="EMBL" id="CAJPEX010000185">
    <property type="protein sequence ID" value="CAG0914045.1"/>
    <property type="molecule type" value="Genomic_DNA"/>
</dbReference>
<feature type="compositionally biased region" description="Basic and acidic residues" evidence="8">
    <location>
        <begin position="86"/>
        <end position="97"/>
    </location>
</feature>
<dbReference type="InterPro" id="IPR009292">
    <property type="entry name" value="RRP36"/>
</dbReference>
<dbReference type="GO" id="GO:0000462">
    <property type="term" value="P:maturation of SSU-rRNA from tricistronic rRNA transcript (SSU-rRNA, 5.8S rRNA, LSU-rRNA)"/>
    <property type="evidence" value="ECO:0007669"/>
    <property type="project" value="TreeGrafter"/>
</dbReference>
<feature type="coiled-coil region" evidence="7">
    <location>
        <begin position="138"/>
        <end position="173"/>
    </location>
</feature>
<dbReference type="EMBL" id="OA882222">
    <property type="protein sequence ID" value="CAD7273893.1"/>
    <property type="molecule type" value="Genomic_DNA"/>
</dbReference>
<evidence type="ECO:0000256" key="7">
    <source>
        <dbReference type="SAM" id="Coils"/>
    </source>
</evidence>
<dbReference type="PANTHER" id="PTHR21738">
    <property type="entry name" value="RIBOSOMAL RNA PROCESSING PROTEIN 36 HOMOLOG"/>
    <property type="match status" value="1"/>
</dbReference>
<keyword evidence="7" id="KW-0175">Coiled coil</keyword>
<evidence type="ECO:0000256" key="2">
    <source>
        <dbReference type="ARBA" id="ARBA00009418"/>
    </source>
</evidence>
<evidence type="ECO:0000256" key="4">
    <source>
        <dbReference type="ARBA" id="ARBA00022552"/>
    </source>
</evidence>
<evidence type="ECO:0000313" key="9">
    <source>
        <dbReference type="EMBL" id="CAD7273893.1"/>
    </source>
</evidence>
<comment type="function">
    <text evidence="6">Component of the 90S pre-ribosome involved in the maturation of rRNAs. Required for early cleavages of the pre-RNAs in the 40S ribosomal subunit maturation pathway.</text>
</comment>
<evidence type="ECO:0000313" key="10">
    <source>
        <dbReference type="Proteomes" id="UP000678499"/>
    </source>
</evidence>
<proteinExistence type="inferred from homology"/>
<evidence type="ECO:0000256" key="3">
    <source>
        <dbReference type="ARBA" id="ARBA00022517"/>
    </source>
</evidence>
<dbReference type="GO" id="GO:0005730">
    <property type="term" value="C:nucleolus"/>
    <property type="evidence" value="ECO:0007669"/>
    <property type="project" value="UniProtKB-SubCell"/>
</dbReference>
<dbReference type="GO" id="GO:0030686">
    <property type="term" value="C:90S preribosome"/>
    <property type="evidence" value="ECO:0007669"/>
    <property type="project" value="TreeGrafter"/>
</dbReference>
<dbReference type="Pfam" id="PF06102">
    <property type="entry name" value="RRP36"/>
    <property type="match status" value="1"/>
</dbReference>
<comment type="similarity">
    <text evidence="2 6">Belongs to the RRP36 family.</text>
</comment>
<accession>A0A7R9GAJ2</accession>
<dbReference type="Proteomes" id="UP000678499">
    <property type="component" value="Unassembled WGS sequence"/>
</dbReference>
<keyword evidence="4 6" id="KW-0698">rRNA processing</keyword>
<dbReference type="AlphaFoldDB" id="A0A7R9GAJ2"/>
<keyword evidence="6" id="KW-0687">Ribonucleoprotein</keyword>
<feature type="region of interest" description="Disordered" evidence="8">
    <location>
        <begin position="48"/>
        <end position="101"/>
    </location>
</feature>
<feature type="compositionally biased region" description="Basic residues" evidence="8">
    <location>
        <begin position="56"/>
        <end position="68"/>
    </location>
</feature>
<keyword evidence="5 6" id="KW-0539">Nucleus</keyword>
<comment type="subcellular location">
    <subcellularLocation>
        <location evidence="1 6">Nucleus</location>
        <location evidence="1 6">Nucleolus</location>
    </subcellularLocation>
</comment>
<evidence type="ECO:0000256" key="5">
    <source>
        <dbReference type="ARBA" id="ARBA00023242"/>
    </source>
</evidence>
<dbReference type="PANTHER" id="PTHR21738:SF0">
    <property type="entry name" value="RIBOSOMAL RNA PROCESSING PROTEIN 36 HOMOLOG"/>
    <property type="match status" value="1"/>
</dbReference>
<evidence type="ECO:0000256" key="6">
    <source>
        <dbReference type="RuleBase" id="RU368027"/>
    </source>
</evidence>
<sequence>MEDNASSSESEDIDEEESEEEEVDMKSFSFGELQELKAKLGVKVYREAMSNDYNRQHRKRDFKRASKNRPREMSSKKPPKIQFAKPKKEIRDPRFDDNCGTLKPEAFRHHYKFLDEIKDREMVKLRKKMKKMKDPDAKTAIKTSLQRLENQVREQKKNDLKRETLEVEKEKNLQRMREGKKPVFVAKSVKRKAALEEQYLALKKDGKLDGYLKKKRKRLAAQERKNLPS</sequence>
<feature type="compositionally biased region" description="Acidic residues" evidence="8">
    <location>
        <begin position="1"/>
        <end position="23"/>
    </location>
</feature>
<organism evidence="9">
    <name type="scientific">Notodromas monacha</name>
    <dbReference type="NCBI Taxonomy" id="399045"/>
    <lineage>
        <taxon>Eukaryota</taxon>
        <taxon>Metazoa</taxon>
        <taxon>Ecdysozoa</taxon>
        <taxon>Arthropoda</taxon>
        <taxon>Crustacea</taxon>
        <taxon>Oligostraca</taxon>
        <taxon>Ostracoda</taxon>
        <taxon>Podocopa</taxon>
        <taxon>Podocopida</taxon>
        <taxon>Cypridocopina</taxon>
        <taxon>Cypridoidea</taxon>
        <taxon>Cyprididae</taxon>
        <taxon>Notodromas</taxon>
    </lineage>
</organism>
<keyword evidence="3 6" id="KW-0690">Ribosome biogenesis</keyword>
<name>A0A7R9GAJ2_9CRUS</name>
<feature type="region of interest" description="Disordered" evidence="8">
    <location>
        <begin position="1"/>
        <end position="28"/>
    </location>
</feature>
<gene>
    <name evidence="9" type="ORF">NMOB1V02_LOCUS1760</name>
</gene>
<protein>
    <recommendedName>
        <fullName evidence="6">rRNA biogenesis protein RRP36</fullName>
    </recommendedName>
</protein>